<accession>A0A8J7K0A3</accession>
<evidence type="ECO:0000313" key="4">
    <source>
        <dbReference type="EMBL" id="MBE9399753.1"/>
    </source>
</evidence>
<dbReference type="GO" id="GO:0003677">
    <property type="term" value="F:DNA binding"/>
    <property type="evidence" value="ECO:0007669"/>
    <property type="project" value="InterPro"/>
</dbReference>
<comment type="caution">
    <text evidence="4">The sequence shown here is derived from an EMBL/GenBank/DDBJ whole genome shotgun (WGS) entry which is preliminary data.</text>
</comment>
<dbReference type="GO" id="GO:0006313">
    <property type="term" value="P:DNA transposition"/>
    <property type="evidence" value="ECO:0007669"/>
    <property type="project" value="InterPro"/>
</dbReference>
<feature type="coiled-coil region" evidence="1">
    <location>
        <begin position="130"/>
        <end position="194"/>
    </location>
</feature>
<keyword evidence="5" id="KW-1185">Reference proteome</keyword>
<dbReference type="PANTHER" id="PTHR33055">
    <property type="entry name" value="TRANSPOSASE FOR INSERTION SEQUENCE ELEMENT IS1111A"/>
    <property type="match status" value="1"/>
</dbReference>
<dbReference type="InterPro" id="IPR003346">
    <property type="entry name" value="Transposase_20"/>
</dbReference>
<gene>
    <name evidence="4" type="ORF">IOQ59_21045</name>
</gene>
<dbReference type="RefSeq" id="WP_193955447.1">
    <property type="nucleotide sequence ID" value="NZ_JADEYS010000042.1"/>
</dbReference>
<dbReference type="Pfam" id="PF01548">
    <property type="entry name" value="DEDD_Tnp_IS110"/>
    <property type="match status" value="1"/>
</dbReference>
<reference evidence="4" key="1">
    <citation type="submission" date="2020-10" db="EMBL/GenBank/DDBJ databases">
        <title>Bacterium isolated from coastal waters sediment.</title>
        <authorList>
            <person name="Chen R.-J."/>
            <person name="Lu D.-C."/>
            <person name="Zhu K.-L."/>
            <person name="Du Z.-J."/>
        </authorList>
    </citation>
    <scope>NUCLEOTIDE SEQUENCE</scope>
    <source>
        <strain evidence="4">N1Y112</strain>
    </source>
</reference>
<dbReference type="Proteomes" id="UP000640333">
    <property type="component" value="Unassembled WGS sequence"/>
</dbReference>
<dbReference type="InterPro" id="IPR002525">
    <property type="entry name" value="Transp_IS110-like_N"/>
</dbReference>
<dbReference type="InterPro" id="IPR047650">
    <property type="entry name" value="Transpos_IS110"/>
</dbReference>
<organism evidence="4 5">
    <name type="scientific">Pontibacterium sinense</name>
    <dbReference type="NCBI Taxonomy" id="2781979"/>
    <lineage>
        <taxon>Bacteria</taxon>
        <taxon>Pseudomonadati</taxon>
        <taxon>Pseudomonadota</taxon>
        <taxon>Gammaproteobacteria</taxon>
        <taxon>Oceanospirillales</taxon>
        <taxon>Oceanospirillaceae</taxon>
        <taxon>Pontibacterium</taxon>
    </lineage>
</organism>
<dbReference type="PANTHER" id="PTHR33055:SF3">
    <property type="entry name" value="PUTATIVE TRANSPOSASE FOR IS117-RELATED"/>
    <property type="match status" value="1"/>
</dbReference>
<evidence type="ECO:0000313" key="5">
    <source>
        <dbReference type="Proteomes" id="UP000640333"/>
    </source>
</evidence>
<feature type="domain" description="Transposase IS116/IS110/IS902 C-terminal" evidence="3">
    <location>
        <begin position="203"/>
        <end position="286"/>
    </location>
</feature>
<evidence type="ECO:0000256" key="1">
    <source>
        <dbReference type="SAM" id="Coils"/>
    </source>
</evidence>
<dbReference type="NCBIfam" id="NF033542">
    <property type="entry name" value="transpos_IS110"/>
    <property type="match status" value="1"/>
</dbReference>
<feature type="domain" description="Transposase IS110-like N-terminal" evidence="2">
    <location>
        <begin position="5"/>
        <end position="156"/>
    </location>
</feature>
<dbReference type="Pfam" id="PF02371">
    <property type="entry name" value="Transposase_20"/>
    <property type="match status" value="1"/>
</dbReference>
<dbReference type="GO" id="GO:0004803">
    <property type="term" value="F:transposase activity"/>
    <property type="evidence" value="ECO:0007669"/>
    <property type="project" value="InterPro"/>
</dbReference>
<evidence type="ECO:0000259" key="3">
    <source>
        <dbReference type="Pfam" id="PF02371"/>
    </source>
</evidence>
<keyword evidence="1" id="KW-0175">Coiled coil</keyword>
<sequence>MDVMIGIDVSKAKLDCLWLKGLNTLKVKTKVLANTADGHKALINWVQKNTGAYLSDCSFIMEATGIYHEALAYALHESGANVYVVNPTRVRDFAKSLGTRGKTDKKDSMVLARFGAVNTLQPWQPEAPEIRTLRALLARLEALDKDIQREENRLEKAEISQASAQVIESIQLMLKALKDEKRRLEQQINDHIDGHPTLKNDQALLQTIPGIGRVLSRVMMAVIRSRNFESARQCAAYLGLNPIPWESGSSIKGPPRMSKAGPSLIRAKLYMGAIVASQWNPDIKAHCDRMITRGKSKMSALGGAMRKLVHICFGVLKQQTEYVPQMT</sequence>
<dbReference type="EMBL" id="JADEYS010000042">
    <property type="protein sequence ID" value="MBE9399753.1"/>
    <property type="molecule type" value="Genomic_DNA"/>
</dbReference>
<dbReference type="AlphaFoldDB" id="A0A8J7K0A3"/>
<protein>
    <submittedName>
        <fullName evidence="4">IS110 family transposase</fullName>
    </submittedName>
</protein>
<evidence type="ECO:0000259" key="2">
    <source>
        <dbReference type="Pfam" id="PF01548"/>
    </source>
</evidence>
<proteinExistence type="predicted"/>
<name>A0A8J7K0A3_9GAMM</name>